<dbReference type="EC" id="3.1.1.3" evidence="6"/>
<proteinExistence type="inferred from homology"/>
<evidence type="ECO:0000256" key="4">
    <source>
        <dbReference type="ARBA" id="ARBA00010701"/>
    </source>
</evidence>
<dbReference type="GO" id="GO:0032585">
    <property type="term" value="C:multivesicular body membrane"/>
    <property type="evidence" value="ECO:0007669"/>
    <property type="project" value="UniProtKB-SubCell"/>
</dbReference>
<comment type="subcellular location">
    <subcellularLocation>
        <location evidence="3">Endosome</location>
        <location evidence="3">Multivesicular body membrane</location>
        <topology evidence="3">Single-pass type II membrane protein</topology>
    </subcellularLocation>
    <subcellularLocation>
        <location evidence="2">Prevacuolar compartment membrane</location>
        <topology evidence="2">Single-pass type II membrane protein</topology>
    </subcellularLocation>
</comment>
<dbReference type="GO" id="GO:0046461">
    <property type="term" value="P:neutral lipid catabolic process"/>
    <property type="evidence" value="ECO:0007669"/>
    <property type="project" value="TreeGrafter"/>
</dbReference>
<name>A0A9P5V8R8_9FUNG</name>
<dbReference type="OrthoDB" id="58570at2759"/>
<evidence type="ECO:0000256" key="20">
    <source>
        <dbReference type="SAM" id="SignalP"/>
    </source>
</evidence>
<keyword evidence="16" id="KW-0325">Glycoprotein</keyword>
<dbReference type="GO" id="GO:0004620">
    <property type="term" value="F:phospholipase activity"/>
    <property type="evidence" value="ECO:0007669"/>
    <property type="project" value="TreeGrafter"/>
</dbReference>
<comment type="similarity">
    <text evidence="4">Belongs to the AB hydrolase superfamily. Lipase family.</text>
</comment>
<dbReference type="PANTHER" id="PTHR47175">
    <property type="entry name" value="LIPASE ATG15-RELATED"/>
    <property type="match status" value="1"/>
</dbReference>
<dbReference type="Proteomes" id="UP000748756">
    <property type="component" value="Unassembled WGS sequence"/>
</dbReference>
<keyword evidence="20" id="KW-0732">Signal</keyword>
<dbReference type="SUPFAM" id="SSF53474">
    <property type="entry name" value="alpha/beta-Hydrolases"/>
    <property type="match status" value="1"/>
</dbReference>
<evidence type="ECO:0000259" key="21">
    <source>
        <dbReference type="Pfam" id="PF01764"/>
    </source>
</evidence>
<dbReference type="GO" id="GO:0034727">
    <property type="term" value="P:piecemeal microautophagy of the nucleus"/>
    <property type="evidence" value="ECO:0007669"/>
    <property type="project" value="TreeGrafter"/>
</dbReference>
<dbReference type="InterPro" id="IPR050805">
    <property type="entry name" value="ATG15_Lipase"/>
</dbReference>
<feature type="signal peptide" evidence="20">
    <location>
        <begin position="1"/>
        <end position="29"/>
    </location>
</feature>
<evidence type="ECO:0000256" key="6">
    <source>
        <dbReference type="ARBA" id="ARBA00013279"/>
    </source>
</evidence>
<keyword evidence="15" id="KW-0472">Membrane</keyword>
<evidence type="ECO:0000256" key="10">
    <source>
        <dbReference type="ARBA" id="ARBA00022963"/>
    </source>
</evidence>
<dbReference type="GO" id="GO:0006660">
    <property type="term" value="P:phosphatidylserine catabolic process"/>
    <property type="evidence" value="ECO:0007669"/>
    <property type="project" value="TreeGrafter"/>
</dbReference>
<evidence type="ECO:0000256" key="13">
    <source>
        <dbReference type="ARBA" id="ARBA00023006"/>
    </source>
</evidence>
<dbReference type="GO" id="GO:0034496">
    <property type="term" value="P:multivesicular body membrane disassembly"/>
    <property type="evidence" value="ECO:0007669"/>
    <property type="project" value="TreeGrafter"/>
</dbReference>
<dbReference type="Pfam" id="PF01764">
    <property type="entry name" value="Lipase_3"/>
    <property type="match status" value="1"/>
</dbReference>
<comment type="catalytic activity">
    <reaction evidence="1">
        <text>a triacylglycerol + H2O = a diacylglycerol + a fatty acid + H(+)</text>
        <dbReference type="Rhea" id="RHEA:12044"/>
        <dbReference type="ChEBI" id="CHEBI:15377"/>
        <dbReference type="ChEBI" id="CHEBI:15378"/>
        <dbReference type="ChEBI" id="CHEBI:17855"/>
        <dbReference type="ChEBI" id="CHEBI:18035"/>
        <dbReference type="ChEBI" id="CHEBI:28868"/>
        <dbReference type="EC" id="3.1.1.3"/>
    </reaction>
</comment>
<comment type="caution">
    <text evidence="22">The sequence shown here is derived from an EMBL/GenBank/DDBJ whole genome shotgun (WGS) entry which is preliminary data.</text>
</comment>
<sequence length="430" mass="47581">MPRQSSLAFVPLFTLYILALTYLSPSAHGSFAHAHPFPASTSDNIVGNDNTQRPFNSHHRHPNLPYGSPVTVLTEGQELPDETLSLRHILHHGGNRYPGLFRRMDLEASDIQQSELLTGESLVHRIKVRGTTTLKPRDQSYRNQGFRSFDTSIGPESWTKQVVPAPDVTDKESVLQLSKMNYNSYTEVASPGWYDLEGNWSVNSTFGWEEDGLRGHVFASADNSTLIIAIKGTSAAILGGGGGTSTRDKINDNLLFSCCCAKVDRTWRGVCDCNTGGYQCDQTCVEDSVQSEDIYYGIAMTLLWTVQDMYPGTEVWLTGHSLGGGLTALLGLTFGIPTVTFETPGDRLAAQRLHLPMPPAINWDDFPLFHIGHTADPIFQGVCNGPANNWKVDIRTHRLFDTIEGVIKVKEVPSCKAEVDCKDCELWEYK</sequence>
<evidence type="ECO:0000256" key="9">
    <source>
        <dbReference type="ARBA" id="ARBA00022801"/>
    </source>
</evidence>
<evidence type="ECO:0000256" key="1">
    <source>
        <dbReference type="ARBA" id="ARBA00001024"/>
    </source>
</evidence>
<evidence type="ECO:0000256" key="18">
    <source>
        <dbReference type="ARBA" id="ARBA00029828"/>
    </source>
</evidence>
<dbReference type="PANTHER" id="PTHR47175:SF2">
    <property type="entry name" value="LIPASE ATG15-RELATED"/>
    <property type="match status" value="1"/>
</dbReference>
<keyword evidence="7" id="KW-0812">Transmembrane</keyword>
<evidence type="ECO:0000313" key="22">
    <source>
        <dbReference type="EMBL" id="KAF9148074.1"/>
    </source>
</evidence>
<dbReference type="Gene3D" id="3.40.50.1820">
    <property type="entry name" value="alpha/beta hydrolase"/>
    <property type="match status" value="1"/>
</dbReference>
<evidence type="ECO:0000256" key="5">
    <source>
        <dbReference type="ARBA" id="ARBA00011137"/>
    </source>
</evidence>
<dbReference type="InterPro" id="IPR002921">
    <property type="entry name" value="Fungal_lipase-type"/>
</dbReference>
<reference evidence="22" key="1">
    <citation type="journal article" date="2020" name="Fungal Divers.">
        <title>Resolving the Mortierellaceae phylogeny through synthesis of multi-gene phylogenetics and phylogenomics.</title>
        <authorList>
            <person name="Vandepol N."/>
            <person name="Liber J."/>
            <person name="Desiro A."/>
            <person name="Na H."/>
            <person name="Kennedy M."/>
            <person name="Barry K."/>
            <person name="Grigoriev I.V."/>
            <person name="Miller A.N."/>
            <person name="O'Donnell K."/>
            <person name="Stajich J.E."/>
            <person name="Bonito G."/>
        </authorList>
    </citation>
    <scope>NUCLEOTIDE SEQUENCE</scope>
    <source>
        <strain evidence="22">NRRL 6426</strain>
    </source>
</reference>
<evidence type="ECO:0000313" key="23">
    <source>
        <dbReference type="Proteomes" id="UP000748756"/>
    </source>
</evidence>
<keyword evidence="11" id="KW-0735">Signal-anchor</keyword>
<keyword evidence="10" id="KW-0442">Lipid degradation</keyword>
<dbReference type="AlphaFoldDB" id="A0A9P5V8R8"/>
<evidence type="ECO:0000256" key="16">
    <source>
        <dbReference type="ARBA" id="ARBA00023180"/>
    </source>
</evidence>
<keyword evidence="8" id="KW-0967">Endosome</keyword>
<evidence type="ECO:0000256" key="3">
    <source>
        <dbReference type="ARBA" id="ARBA00004343"/>
    </source>
</evidence>
<evidence type="ECO:0000256" key="12">
    <source>
        <dbReference type="ARBA" id="ARBA00022989"/>
    </source>
</evidence>
<protein>
    <recommendedName>
        <fullName evidence="6">triacylglycerol lipase</fullName>
        <ecNumber evidence="6">3.1.1.3</ecNumber>
    </recommendedName>
    <alternativeName>
        <fullName evidence="18">Autophagy-related protein 15</fullName>
    </alternativeName>
</protein>
<dbReference type="GO" id="GO:0004806">
    <property type="term" value="F:triacylglycerol lipase activity"/>
    <property type="evidence" value="ECO:0007669"/>
    <property type="project" value="UniProtKB-EC"/>
</dbReference>
<evidence type="ECO:0000256" key="15">
    <source>
        <dbReference type="ARBA" id="ARBA00023136"/>
    </source>
</evidence>
<keyword evidence="14" id="KW-0443">Lipid metabolism</keyword>
<evidence type="ECO:0000256" key="17">
    <source>
        <dbReference type="ARBA" id="ARBA00024663"/>
    </source>
</evidence>
<gene>
    <name evidence="22" type="primary">ATG15_3</name>
    <name evidence="22" type="ORF">BG015_010223</name>
</gene>
<evidence type="ECO:0000256" key="2">
    <source>
        <dbReference type="ARBA" id="ARBA00004270"/>
    </source>
</evidence>
<organism evidence="22 23">
    <name type="scientific">Linnemannia schmuckeri</name>
    <dbReference type="NCBI Taxonomy" id="64567"/>
    <lineage>
        <taxon>Eukaryota</taxon>
        <taxon>Fungi</taxon>
        <taxon>Fungi incertae sedis</taxon>
        <taxon>Mucoromycota</taxon>
        <taxon>Mortierellomycotina</taxon>
        <taxon>Mortierellomycetes</taxon>
        <taxon>Mortierellales</taxon>
        <taxon>Mortierellaceae</taxon>
        <taxon>Linnemannia</taxon>
    </lineage>
</organism>
<keyword evidence="9" id="KW-0378">Hydrolase</keyword>
<feature type="chain" id="PRO_5040230165" description="triacylglycerol lipase" evidence="20">
    <location>
        <begin position="30"/>
        <end position="430"/>
    </location>
</feature>
<evidence type="ECO:0000256" key="19">
    <source>
        <dbReference type="SAM" id="MobiDB-lite"/>
    </source>
</evidence>
<evidence type="ECO:0000256" key="7">
    <source>
        <dbReference type="ARBA" id="ARBA00022692"/>
    </source>
</evidence>
<evidence type="ECO:0000256" key="8">
    <source>
        <dbReference type="ARBA" id="ARBA00022753"/>
    </source>
</evidence>
<dbReference type="EMBL" id="JAAAUQ010000714">
    <property type="protein sequence ID" value="KAF9148074.1"/>
    <property type="molecule type" value="Genomic_DNA"/>
</dbReference>
<feature type="domain" description="Fungal lipase-type" evidence="21">
    <location>
        <begin position="303"/>
        <end position="332"/>
    </location>
</feature>
<comment type="subunit">
    <text evidence="5">Binds to both phosphatidylinositol (PI) and phosphatidylinositol 3,5-bisphosphate (PIP2).</text>
</comment>
<feature type="region of interest" description="Disordered" evidence="19">
    <location>
        <begin position="42"/>
        <end position="66"/>
    </location>
</feature>
<evidence type="ECO:0000256" key="14">
    <source>
        <dbReference type="ARBA" id="ARBA00023098"/>
    </source>
</evidence>
<accession>A0A9P5V8R8</accession>
<dbReference type="GO" id="GO:0005775">
    <property type="term" value="C:vacuolar lumen"/>
    <property type="evidence" value="ECO:0007669"/>
    <property type="project" value="TreeGrafter"/>
</dbReference>
<keyword evidence="13" id="KW-0072">Autophagy</keyword>
<dbReference type="InterPro" id="IPR029058">
    <property type="entry name" value="AB_hydrolase_fold"/>
</dbReference>
<keyword evidence="12" id="KW-1133">Transmembrane helix</keyword>
<comment type="function">
    <text evidence="17">Lipase which is essential for lysis of subvacuolar cytoplasm to vacuole targeted bodies and intravacuolar autophagic bodies. Involved in the lysis of intravacuolar multivesicular body (MVB) vesicles. The intravacuolar membrane disintegration by ATG15 is critical to life span extension.</text>
</comment>
<feature type="compositionally biased region" description="Polar residues" evidence="19">
    <location>
        <begin position="42"/>
        <end position="55"/>
    </location>
</feature>
<evidence type="ECO:0000256" key="11">
    <source>
        <dbReference type="ARBA" id="ARBA00022968"/>
    </source>
</evidence>
<keyword evidence="23" id="KW-1185">Reference proteome</keyword>